<dbReference type="Pfam" id="PF00069">
    <property type="entry name" value="Pkinase"/>
    <property type="match status" value="1"/>
</dbReference>
<dbReference type="InterPro" id="IPR008271">
    <property type="entry name" value="Ser/Thr_kinase_AS"/>
</dbReference>
<dbReference type="InterPro" id="IPR000595">
    <property type="entry name" value="cNMP-bd_dom"/>
</dbReference>
<dbReference type="Pfam" id="PF00027">
    <property type="entry name" value="cNMP_binding"/>
    <property type="match status" value="2"/>
</dbReference>
<dbReference type="Proteomes" id="UP001642484">
    <property type="component" value="Unassembled WGS sequence"/>
</dbReference>
<evidence type="ECO:0000256" key="1">
    <source>
        <dbReference type="ARBA" id="ARBA00022527"/>
    </source>
</evidence>
<keyword evidence="7" id="KW-0142">cGMP-binding</keyword>
<evidence type="ECO:0000256" key="7">
    <source>
        <dbReference type="ARBA" id="ARBA00022992"/>
    </source>
</evidence>
<evidence type="ECO:0000259" key="9">
    <source>
        <dbReference type="PROSITE" id="PS50042"/>
    </source>
</evidence>
<feature type="domain" description="Protein kinase" evidence="8">
    <location>
        <begin position="653"/>
        <end position="921"/>
    </location>
</feature>
<evidence type="ECO:0000256" key="3">
    <source>
        <dbReference type="ARBA" id="ARBA00022679"/>
    </source>
</evidence>
<dbReference type="Gene3D" id="2.60.120.10">
    <property type="entry name" value="Jelly Rolls"/>
    <property type="match status" value="3"/>
</dbReference>
<dbReference type="InterPro" id="IPR014710">
    <property type="entry name" value="RmlC-like_jellyroll"/>
</dbReference>
<dbReference type="PANTHER" id="PTHR24353:SF143">
    <property type="entry name" value="PROTEIN KINASE DOMAIN-CONTAINING PROTEIN"/>
    <property type="match status" value="1"/>
</dbReference>
<dbReference type="CDD" id="cd05123">
    <property type="entry name" value="STKc_AGC"/>
    <property type="match status" value="1"/>
</dbReference>
<evidence type="ECO:0000256" key="6">
    <source>
        <dbReference type="ARBA" id="ARBA00022840"/>
    </source>
</evidence>
<feature type="domain" description="Cyclic nucleotide-binding" evidence="9">
    <location>
        <begin position="558"/>
        <end position="612"/>
    </location>
</feature>
<evidence type="ECO:0008006" key="13">
    <source>
        <dbReference type="Google" id="ProtNLM"/>
    </source>
</evidence>
<protein>
    <recommendedName>
        <fullName evidence="13">cGMP-dependent protein kinase</fullName>
    </recommendedName>
</protein>
<keyword evidence="4" id="KW-0547">Nucleotide-binding</keyword>
<keyword evidence="12" id="KW-1185">Reference proteome</keyword>
<keyword evidence="3" id="KW-0808">Transferase</keyword>
<dbReference type="InterPro" id="IPR011009">
    <property type="entry name" value="Kinase-like_dom_sf"/>
</dbReference>
<proteinExistence type="predicted"/>
<evidence type="ECO:0000313" key="12">
    <source>
        <dbReference type="Proteomes" id="UP001642484"/>
    </source>
</evidence>
<dbReference type="Gene3D" id="3.30.200.20">
    <property type="entry name" value="Phosphorylase Kinase, domain 1"/>
    <property type="match status" value="1"/>
</dbReference>
<evidence type="ECO:0000256" key="4">
    <source>
        <dbReference type="ARBA" id="ARBA00022741"/>
    </source>
</evidence>
<dbReference type="SUPFAM" id="SSF56112">
    <property type="entry name" value="Protein kinase-like (PK-like)"/>
    <property type="match status" value="1"/>
</dbReference>
<name>A0ABP0K873_9DINO</name>
<dbReference type="PROSITE" id="PS50042">
    <property type="entry name" value="CNMP_BINDING_3"/>
    <property type="match status" value="3"/>
</dbReference>
<keyword evidence="1" id="KW-0723">Serine/threonine-protein kinase</keyword>
<dbReference type="EMBL" id="CAXAMN010007446">
    <property type="protein sequence ID" value="CAK9021588.1"/>
    <property type="molecule type" value="Genomic_DNA"/>
</dbReference>
<sequence>MGQCGSCKNCVEGCLPTSWRMQQYQSQREDFENRVKFLETVPLLANQLPRADLPTLAAALVEKRWKPGEFLAKQGDVGRELNILKSGTCAVLRKSSDDDTSPREERNEEQRIATLHMGDWSGGQALAETRTFRASVVAEEPGVVTLSISREGFEALGLHQRLHFPRRNAMYEGRAKKAGNVVKRMPGLEHVAGKLTEDEVSFIVRSLSRNANLRSAMDMAKSQDLLRELATKATRLRAPMKQIVVEGGSAAEEGRLSEGRKLRGSKPQSPPDFFVVCSGMAEILPSNLRGSRRGSGAEEMVDATSLSNKLIKRAAIVQDLLRADHGTPVLNGSKGGLGRRKKGGSMVYLDSGLEETVTKQLSRPKEDMKRFRIQTMHVSGEQLLYVGEQVREIPRPSRLGLLAFKETQEMNEVGRVQAVLDRSRVMVSFPSKGTHIYRSCDLQLAKGESAVQLKAGDVFGEISLLCNTRHLATFRSAAEHDCILYAINRSDFKECFARTAVKEQMEKWCAVLAEVRILCSLLGSERRELARNATGEMSFKAGHVILQEGRERQTPQWYIVMSGSALVSKAGKRLRTLRRGDYFGERSAWRKDRSNPSTVTAGADSLQCLCIDLELLASFGLESFGGLERVDQDVCSLKPTGWQERYAVDMTRLVSKKVLGEGAFGKVFLQEDRQTGEKYALKQISKRGIRLTGVELHIRNERNLHAMVDSPFIVHLHASYRDALFVYMLIEAAEGGCLEDVICASRSARGSSMRRWAQDVMFYLACIIEGLGHLHERKIAHRDLKPGNVLLDDRGYAKICDLGFARFVLKKTYTFLGTPEYMAPEILDFPHEHDEKVDWWALGVLTFELLSGQTPWLGGDNLANAPFTVRRGQQAKPLPQRDLPADTPQAAIAFTIGLLSPSSDKRLGSSGSSQVRQHRWFQEEEFEFEALRNGTLLPPHQKYERRSSKSVTETRMMGLQAPPPPVTAEEHLVQLDSHDSDEVFKPIPEEEFFWTNVVMVDGEISKSDGKNRCYDGYSTSMMDTVVRIACAPKTLTGGACFGLTREATDDHSFPNGFWIGMSATLASGSCRQQGENGFLLSPDTAATLAIDEGEALVFKEGEVVHNFGRVEKTSLFGKVFLSNVGDTADFCCYMEVPDDGSRWDDAFAA</sequence>
<dbReference type="InterPro" id="IPR000719">
    <property type="entry name" value="Prot_kinase_dom"/>
</dbReference>
<dbReference type="PROSITE" id="PS50011">
    <property type="entry name" value="PROTEIN_KINASE_DOM"/>
    <property type="match status" value="1"/>
</dbReference>
<dbReference type="CDD" id="cd00038">
    <property type="entry name" value="CAP_ED"/>
    <property type="match status" value="3"/>
</dbReference>
<evidence type="ECO:0000259" key="8">
    <source>
        <dbReference type="PROSITE" id="PS50011"/>
    </source>
</evidence>
<feature type="domain" description="Cyclic nucleotide-binding" evidence="9">
    <location>
        <begin position="44"/>
        <end position="156"/>
    </location>
</feature>
<evidence type="ECO:0000256" key="2">
    <source>
        <dbReference type="ARBA" id="ARBA00022535"/>
    </source>
</evidence>
<evidence type="ECO:0000256" key="5">
    <source>
        <dbReference type="ARBA" id="ARBA00022777"/>
    </source>
</evidence>
<dbReference type="InterPro" id="IPR018490">
    <property type="entry name" value="cNMP-bd_dom_sf"/>
</dbReference>
<evidence type="ECO:0000313" key="10">
    <source>
        <dbReference type="EMBL" id="CAK9021588.1"/>
    </source>
</evidence>
<keyword evidence="2" id="KW-0140">cGMP</keyword>
<dbReference type="Gene3D" id="1.10.510.10">
    <property type="entry name" value="Transferase(Phosphotransferase) domain 1"/>
    <property type="match status" value="1"/>
</dbReference>
<feature type="domain" description="Cyclic nucleotide-binding" evidence="9">
    <location>
        <begin position="453"/>
        <end position="494"/>
    </location>
</feature>
<keyword evidence="6" id="KW-0067">ATP-binding</keyword>
<reference evidence="11 12" key="1">
    <citation type="submission" date="2024-02" db="EMBL/GenBank/DDBJ databases">
        <authorList>
            <person name="Chen Y."/>
            <person name="Shah S."/>
            <person name="Dougan E. K."/>
            <person name="Thang M."/>
            <person name="Chan C."/>
        </authorList>
    </citation>
    <scope>NUCLEOTIDE SEQUENCE [LARGE SCALE GENOMIC DNA]</scope>
</reference>
<organism evidence="11 12">
    <name type="scientific">Durusdinium trenchii</name>
    <dbReference type="NCBI Taxonomy" id="1381693"/>
    <lineage>
        <taxon>Eukaryota</taxon>
        <taxon>Sar</taxon>
        <taxon>Alveolata</taxon>
        <taxon>Dinophyceae</taxon>
        <taxon>Suessiales</taxon>
        <taxon>Symbiodiniaceae</taxon>
        <taxon>Durusdinium</taxon>
    </lineage>
</organism>
<comment type="caution">
    <text evidence="11">The sequence shown here is derived from an EMBL/GenBank/DDBJ whole genome shotgun (WGS) entry which is preliminary data.</text>
</comment>
<dbReference type="SUPFAM" id="SSF51206">
    <property type="entry name" value="cAMP-binding domain-like"/>
    <property type="match status" value="3"/>
</dbReference>
<evidence type="ECO:0000313" key="11">
    <source>
        <dbReference type="EMBL" id="CAK9022299.1"/>
    </source>
</evidence>
<dbReference type="PANTHER" id="PTHR24353">
    <property type="entry name" value="CYCLIC NUCLEOTIDE-DEPENDENT PROTEIN KINASE"/>
    <property type="match status" value="1"/>
</dbReference>
<dbReference type="SMART" id="SM00220">
    <property type="entry name" value="S_TKc"/>
    <property type="match status" value="1"/>
</dbReference>
<keyword evidence="5" id="KW-0418">Kinase</keyword>
<accession>A0ABP0K873</accession>
<dbReference type="EMBL" id="CAXAMN010007668">
    <property type="protein sequence ID" value="CAK9022299.1"/>
    <property type="molecule type" value="Genomic_DNA"/>
</dbReference>
<dbReference type="PROSITE" id="PS00108">
    <property type="entry name" value="PROTEIN_KINASE_ST"/>
    <property type="match status" value="1"/>
</dbReference>
<gene>
    <name evidence="10" type="ORF">CCMP2556_LOCUS14487</name>
    <name evidence="11" type="ORF">CCMP2556_LOCUS14768</name>
</gene>
<dbReference type="InterPro" id="IPR045270">
    <property type="entry name" value="STKc_AGC"/>
</dbReference>
<dbReference type="SMART" id="SM00100">
    <property type="entry name" value="cNMP"/>
    <property type="match status" value="2"/>
</dbReference>